<evidence type="ECO:0000256" key="7">
    <source>
        <dbReference type="ARBA" id="ARBA00023049"/>
    </source>
</evidence>
<sequence length="219" mass="24414">MGRSKLVSEPPPSSSSGGQFMANDQFESLKAFLMDFRSNLQQQIGRDAIDQFLKKYIATIKFQSLDTETFVDFLKANVPGIEHEVDLETWVNGTGIPSDATEPVSSVYSKIVSLAKEFTLGRMPGEEDVAALDPRFSLAESRDWEVKVAFLEWAFSSGCKEYFTAVEKALKEVGRMKYLRPLLYTVLVQGAGKEEGKVLAQRLFAEARQSYHPIAQGVV</sequence>
<evidence type="ECO:0000256" key="1">
    <source>
        <dbReference type="ARBA" id="ARBA00001947"/>
    </source>
</evidence>
<dbReference type="AlphaFoldDB" id="A0A843VKK4"/>
<keyword evidence="3" id="KW-0645">Protease</keyword>
<proteinExistence type="inferred from homology"/>
<accession>A0A843VKK4</accession>
<dbReference type="Proteomes" id="UP000652761">
    <property type="component" value="Unassembled WGS sequence"/>
</dbReference>
<evidence type="ECO:0000256" key="8">
    <source>
        <dbReference type="SAM" id="MobiDB-lite"/>
    </source>
</evidence>
<keyword evidence="7" id="KW-0482">Metalloprotease</keyword>
<comment type="cofactor">
    <cofactor evidence="1">
        <name>Zn(2+)</name>
        <dbReference type="ChEBI" id="CHEBI:29105"/>
    </cofactor>
</comment>
<dbReference type="GO" id="GO:0006508">
    <property type="term" value="P:proteolysis"/>
    <property type="evidence" value="ECO:0007669"/>
    <property type="project" value="UniProtKB-KW"/>
</dbReference>
<dbReference type="GO" id="GO:0008270">
    <property type="term" value="F:zinc ion binding"/>
    <property type="evidence" value="ECO:0007669"/>
    <property type="project" value="InterPro"/>
</dbReference>
<keyword evidence="6" id="KW-0862">Zinc</keyword>
<dbReference type="GO" id="GO:0005829">
    <property type="term" value="C:cytosol"/>
    <property type="evidence" value="ECO:0007669"/>
    <property type="project" value="TreeGrafter"/>
</dbReference>
<evidence type="ECO:0000313" key="11">
    <source>
        <dbReference type="Proteomes" id="UP000652761"/>
    </source>
</evidence>
<keyword evidence="5" id="KW-0378">Hydrolase</keyword>
<dbReference type="EMBL" id="NMUH01002042">
    <property type="protein sequence ID" value="MQL97391.1"/>
    <property type="molecule type" value="Genomic_DNA"/>
</dbReference>
<dbReference type="SMART" id="SM01263">
    <property type="entry name" value="Leuk-A4-hydro_C"/>
    <property type="match status" value="1"/>
</dbReference>
<name>A0A843VKK4_COLES</name>
<dbReference type="OrthoDB" id="79562at2759"/>
<reference evidence="10" key="1">
    <citation type="submission" date="2017-07" db="EMBL/GenBank/DDBJ databases">
        <title>Taro Niue Genome Assembly and Annotation.</title>
        <authorList>
            <person name="Atibalentja N."/>
            <person name="Keating K."/>
            <person name="Fields C.J."/>
        </authorList>
    </citation>
    <scope>NUCLEOTIDE SEQUENCE</scope>
    <source>
        <strain evidence="10">Niue_2</strain>
        <tissue evidence="10">Leaf</tissue>
    </source>
</reference>
<keyword evidence="11" id="KW-1185">Reference proteome</keyword>
<dbReference type="Gene3D" id="1.25.40.320">
    <property type="entry name" value="Peptidase M1, leukotriene A4 hydrolase/aminopeptidase C-terminal domain"/>
    <property type="match status" value="1"/>
</dbReference>
<evidence type="ECO:0000256" key="4">
    <source>
        <dbReference type="ARBA" id="ARBA00022723"/>
    </source>
</evidence>
<dbReference type="InterPro" id="IPR015211">
    <property type="entry name" value="Peptidase_M1_C"/>
</dbReference>
<evidence type="ECO:0000313" key="10">
    <source>
        <dbReference type="EMBL" id="MQL97391.1"/>
    </source>
</evidence>
<feature type="region of interest" description="Disordered" evidence="8">
    <location>
        <begin position="1"/>
        <end position="20"/>
    </location>
</feature>
<dbReference type="PANTHER" id="PTHR45726:SF3">
    <property type="entry name" value="LEUKOTRIENE A-4 HYDROLASE"/>
    <property type="match status" value="1"/>
</dbReference>
<dbReference type="InterPro" id="IPR016024">
    <property type="entry name" value="ARM-type_fold"/>
</dbReference>
<dbReference type="PANTHER" id="PTHR45726">
    <property type="entry name" value="LEUKOTRIENE A-4 HYDROLASE"/>
    <property type="match status" value="1"/>
</dbReference>
<organism evidence="10 11">
    <name type="scientific">Colocasia esculenta</name>
    <name type="common">Wild taro</name>
    <name type="synonym">Arum esculentum</name>
    <dbReference type="NCBI Taxonomy" id="4460"/>
    <lineage>
        <taxon>Eukaryota</taxon>
        <taxon>Viridiplantae</taxon>
        <taxon>Streptophyta</taxon>
        <taxon>Embryophyta</taxon>
        <taxon>Tracheophyta</taxon>
        <taxon>Spermatophyta</taxon>
        <taxon>Magnoliopsida</taxon>
        <taxon>Liliopsida</taxon>
        <taxon>Araceae</taxon>
        <taxon>Aroideae</taxon>
        <taxon>Colocasieae</taxon>
        <taxon>Colocasia</taxon>
    </lineage>
</organism>
<evidence type="ECO:0000256" key="5">
    <source>
        <dbReference type="ARBA" id="ARBA00022801"/>
    </source>
</evidence>
<dbReference type="InterPro" id="IPR027268">
    <property type="entry name" value="Peptidase_M4/M1_CTD_sf"/>
</dbReference>
<feature type="domain" description="Peptidase M1 leukotriene A4 hydrolase/aminopeptidase C-terminal" evidence="9">
    <location>
        <begin position="106"/>
        <end position="219"/>
    </location>
</feature>
<evidence type="ECO:0000256" key="3">
    <source>
        <dbReference type="ARBA" id="ARBA00022670"/>
    </source>
</evidence>
<dbReference type="Pfam" id="PF09127">
    <property type="entry name" value="Leuk-A4-hydro_C"/>
    <property type="match status" value="1"/>
</dbReference>
<comment type="caution">
    <text evidence="10">The sequence shown here is derived from an EMBL/GenBank/DDBJ whole genome shotgun (WGS) entry which is preliminary data.</text>
</comment>
<protein>
    <recommendedName>
        <fullName evidence="9">Peptidase M1 leukotriene A4 hydrolase/aminopeptidase C-terminal domain-containing protein</fullName>
    </recommendedName>
</protein>
<keyword evidence="4" id="KW-0479">Metal-binding</keyword>
<dbReference type="GO" id="GO:0008237">
    <property type="term" value="F:metallopeptidase activity"/>
    <property type="evidence" value="ECO:0007669"/>
    <property type="project" value="UniProtKB-KW"/>
</dbReference>
<dbReference type="Gene3D" id="1.10.390.10">
    <property type="entry name" value="Neutral Protease Domain 2"/>
    <property type="match status" value="1"/>
</dbReference>
<evidence type="ECO:0000259" key="9">
    <source>
        <dbReference type="SMART" id="SM01263"/>
    </source>
</evidence>
<dbReference type="InterPro" id="IPR034015">
    <property type="entry name" value="M1_LTA4H"/>
</dbReference>
<gene>
    <name evidence="10" type="ORF">Taro_030082</name>
</gene>
<evidence type="ECO:0000256" key="6">
    <source>
        <dbReference type="ARBA" id="ARBA00022833"/>
    </source>
</evidence>
<comment type="similarity">
    <text evidence="2">Belongs to the peptidase M1 family.</text>
</comment>
<dbReference type="InterPro" id="IPR038502">
    <property type="entry name" value="M1_LTA-4_hydro/amino_C_sf"/>
</dbReference>
<evidence type="ECO:0000256" key="2">
    <source>
        <dbReference type="ARBA" id="ARBA00010136"/>
    </source>
</evidence>
<dbReference type="SUPFAM" id="SSF48371">
    <property type="entry name" value="ARM repeat"/>
    <property type="match status" value="1"/>
</dbReference>